<feature type="compositionally biased region" description="Low complexity" evidence="1">
    <location>
        <begin position="61"/>
        <end position="86"/>
    </location>
</feature>
<feature type="region of interest" description="Disordered" evidence="1">
    <location>
        <begin position="1"/>
        <end position="24"/>
    </location>
</feature>
<dbReference type="AlphaFoldDB" id="A0A2A9EK40"/>
<dbReference type="EMBL" id="PDJI01000004">
    <property type="protein sequence ID" value="PFG39268.1"/>
    <property type="molecule type" value="Genomic_DNA"/>
</dbReference>
<evidence type="ECO:0008006" key="4">
    <source>
        <dbReference type="Google" id="ProtNLM"/>
    </source>
</evidence>
<dbReference type="Proteomes" id="UP000222106">
    <property type="component" value="Unassembled WGS sequence"/>
</dbReference>
<reference evidence="2 3" key="1">
    <citation type="submission" date="2017-10" db="EMBL/GenBank/DDBJ databases">
        <title>Sequencing the genomes of 1000 actinobacteria strains.</title>
        <authorList>
            <person name="Klenk H.-P."/>
        </authorList>
    </citation>
    <scope>NUCLEOTIDE SEQUENCE [LARGE SCALE GENOMIC DNA]</scope>
    <source>
        <strain evidence="2 3">DSM 21838</strain>
    </source>
</reference>
<gene>
    <name evidence="2" type="ORF">ATJ97_1767</name>
</gene>
<keyword evidence="3" id="KW-1185">Reference proteome</keyword>
<protein>
    <recommendedName>
        <fullName evidence="4">DUF4352 domain-containing protein</fullName>
    </recommendedName>
</protein>
<evidence type="ECO:0000256" key="1">
    <source>
        <dbReference type="SAM" id="MobiDB-lite"/>
    </source>
</evidence>
<sequence length="254" mass="24348">MPPGLMGTDTSASGGGASPGRSADVGATARRRALVAAALVAVLAGVGWGVSASRDGGGPAGVDDAAPSAVATASATPSATATATGAPPQPAPTTMPDGSTIPSPSPGAPSTPGQGRTVPVGSVRTQAPVDLDGTGDFGTGLTVRLAGVRGVQGVARAPGEVAGPALEVTVRATNGSDAPIALDGVVGYLSYGGDRTPATDFGQGSAPLQGELAAGASATGTYVFAVPEDQRDDVRVEISYTGEAPTVAFEGAVD</sequence>
<feature type="region of interest" description="Disordered" evidence="1">
    <location>
        <begin position="54"/>
        <end position="120"/>
    </location>
</feature>
<evidence type="ECO:0000313" key="2">
    <source>
        <dbReference type="EMBL" id="PFG39268.1"/>
    </source>
</evidence>
<organism evidence="2 3">
    <name type="scientific">Georgenia soli</name>
    <dbReference type="NCBI Taxonomy" id="638953"/>
    <lineage>
        <taxon>Bacteria</taxon>
        <taxon>Bacillati</taxon>
        <taxon>Actinomycetota</taxon>
        <taxon>Actinomycetes</taxon>
        <taxon>Micrococcales</taxon>
        <taxon>Bogoriellaceae</taxon>
        <taxon>Georgenia</taxon>
    </lineage>
</organism>
<accession>A0A2A9EK40</accession>
<name>A0A2A9EK40_9MICO</name>
<proteinExistence type="predicted"/>
<comment type="caution">
    <text evidence="2">The sequence shown here is derived from an EMBL/GenBank/DDBJ whole genome shotgun (WGS) entry which is preliminary data.</text>
</comment>
<evidence type="ECO:0000313" key="3">
    <source>
        <dbReference type="Proteomes" id="UP000222106"/>
    </source>
</evidence>